<dbReference type="EMBL" id="PFPB01000066">
    <property type="protein sequence ID" value="PIZ88619.1"/>
    <property type="molecule type" value="Genomic_DNA"/>
</dbReference>
<feature type="domain" description="Alanyl-transfer RNA synthetases family profile" evidence="3">
    <location>
        <begin position="1"/>
        <end position="230"/>
    </location>
</feature>
<dbReference type="InterPro" id="IPR009000">
    <property type="entry name" value="Transl_B-barrel_sf"/>
</dbReference>
<organism evidence="4 5">
    <name type="scientific">Candidatus Nealsonbacteria bacterium CG_4_10_14_0_2_um_filter_38_17</name>
    <dbReference type="NCBI Taxonomy" id="1974680"/>
    <lineage>
        <taxon>Bacteria</taxon>
        <taxon>Candidatus Nealsoniibacteriota</taxon>
    </lineage>
</organism>
<dbReference type="SUPFAM" id="SSF50447">
    <property type="entry name" value="Translation proteins"/>
    <property type="match status" value="1"/>
</dbReference>
<evidence type="ECO:0000313" key="5">
    <source>
        <dbReference type="Proteomes" id="UP000230760"/>
    </source>
</evidence>
<dbReference type="AlphaFoldDB" id="A0A2M7UXD1"/>
<dbReference type="InterPro" id="IPR018165">
    <property type="entry name" value="Ala-tRNA-synth_IIc_core"/>
</dbReference>
<dbReference type="GO" id="GO:0006419">
    <property type="term" value="P:alanyl-tRNA aminoacylation"/>
    <property type="evidence" value="ECO:0007669"/>
    <property type="project" value="InterPro"/>
</dbReference>
<evidence type="ECO:0000256" key="1">
    <source>
        <dbReference type="ARBA" id="ARBA00022723"/>
    </source>
</evidence>
<name>A0A2M7UXD1_9BACT</name>
<dbReference type="InterPro" id="IPR018164">
    <property type="entry name" value="Ala-tRNA-synth_IIc_N"/>
</dbReference>
<dbReference type="Gene3D" id="2.40.30.130">
    <property type="match status" value="1"/>
</dbReference>
<dbReference type="Gene3D" id="3.30.980.10">
    <property type="entry name" value="Threonyl-trna Synthetase, Chain A, domain 2"/>
    <property type="match status" value="1"/>
</dbReference>
<keyword evidence="1" id="KW-0479">Metal-binding</keyword>
<dbReference type="PROSITE" id="PS50860">
    <property type="entry name" value="AA_TRNA_LIGASE_II_ALA"/>
    <property type="match status" value="1"/>
</dbReference>
<dbReference type="PANTHER" id="PTHR43462">
    <property type="entry name" value="ALANYL-TRNA EDITING PROTEIN"/>
    <property type="match status" value="1"/>
</dbReference>
<dbReference type="Pfam" id="PF01411">
    <property type="entry name" value="tRNA-synt_2c"/>
    <property type="match status" value="1"/>
</dbReference>
<proteinExistence type="predicted"/>
<dbReference type="GO" id="GO:0046872">
    <property type="term" value="F:metal ion binding"/>
    <property type="evidence" value="ECO:0007669"/>
    <property type="project" value="UniProtKB-KW"/>
</dbReference>
<evidence type="ECO:0000313" key="4">
    <source>
        <dbReference type="EMBL" id="PIZ88619.1"/>
    </source>
</evidence>
<gene>
    <name evidence="4" type="ORF">COX90_03610</name>
</gene>
<dbReference type="SUPFAM" id="SSF55186">
    <property type="entry name" value="ThrRS/AlaRS common domain"/>
    <property type="match status" value="1"/>
</dbReference>
<dbReference type="InterPro" id="IPR018163">
    <property type="entry name" value="Thr/Ala-tRNA-synth_IIc_edit"/>
</dbReference>
<reference evidence="5" key="1">
    <citation type="submission" date="2017-09" db="EMBL/GenBank/DDBJ databases">
        <title>Depth-based differentiation of microbial function through sediment-hosted aquifers and enrichment of novel symbionts in the deep terrestrial subsurface.</title>
        <authorList>
            <person name="Probst A.J."/>
            <person name="Ladd B."/>
            <person name="Jarett J.K."/>
            <person name="Geller-Mcgrath D.E."/>
            <person name="Sieber C.M.K."/>
            <person name="Emerson J.B."/>
            <person name="Anantharaman K."/>
            <person name="Thomas B.C."/>
            <person name="Malmstrom R."/>
            <person name="Stieglmeier M."/>
            <person name="Klingl A."/>
            <person name="Woyke T."/>
            <person name="Ryan C.M."/>
            <person name="Banfield J.F."/>
        </authorList>
    </citation>
    <scope>NUCLEOTIDE SEQUENCE [LARGE SCALE GENOMIC DNA]</scope>
</reference>
<dbReference type="Proteomes" id="UP000230760">
    <property type="component" value="Unassembled WGS sequence"/>
</dbReference>
<evidence type="ECO:0000259" key="3">
    <source>
        <dbReference type="PROSITE" id="PS50860"/>
    </source>
</evidence>
<dbReference type="GO" id="GO:0004813">
    <property type="term" value="F:alanine-tRNA ligase activity"/>
    <property type="evidence" value="ECO:0007669"/>
    <property type="project" value="InterPro"/>
</dbReference>
<dbReference type="GO" id="GO:0003676">
    <property type="term" value="F:nucleic acid binding"/>
    <property type="evidence" value="ECO:0007669"/>
    <property type="project" value="InterPro"/>
</dbReference>
<evidence type="ECO:0000256" key="2">
    <source>
        <dbReference type="ARBA" id="ARBA00022833"/>
    </source>
</evidence>
<dbReference type="InterPro" id="IPR051335">
    <property type="entry name" value="Alanyl-tRNA_Editing_Enzymes"/>
</dbReference>
<comment type="caution">
    <text evidence="4">The sequence shown here is derived from an EMBL/GenBank/DDBJ whole genome shotgun (WGS) entry which is preliminary data.</text>
</comment>
<sequence>MKTKLLYLEDSYRKTMEAVILDIRESSPGIYKIILDQTVFYPVGGGQASDQGRLFNNSWEGKVIDCAIQEGEHRHIVKAQKPPKVGAKINGQIDWDRRYKLMKIHSGGHLVDFALYQLGYSPKPLMPWKGDHGKKAFIQYHGILGKDIKTKLEDKTNDLVKQNLPITWGQTNLESLKKEAIYLQPGLPLDKPLRKITLEGVGSVADGGTQVKRTSEVGEVEIIAVEIVNDETIVRYQIKV</sequence>
<dbReference type="GO" id="GO:0005524">
    <property type="term" value="F:ATP binding"/>
    <property type="evidence" value="ECO:0007669"/>
    <property type="project" value="InterPro"/>
</dbReference>
<dbReference type="PANTHER" id="PTHR43462:SF1">
    <property type="entry name" value="ALANYL-TRNA EDITING PROTEIN AARSD1"/>
    <property type="match status" value="1"/>
</dbReference>
<dbReference type="GO" id="GO:0002161">
    <property type="term" value="F:aminoacyl-tRNA deacylase activity"/>
    <property type="evidence" value="ECO:0007669"/>
    <property type="project" value="UniProtKB-ARBA"/>
</dbReference>
<protein>
    <recommendedName>
        <fullName evidence="3">Alanyl-transfer RNA synthetases family profile domain-containing protein</fullName>
    </recommendedName>
</protein>
<accession>A0A2M7UXD1</accession>
<keyword evidence="2" id="KW-0862">Zinc</keyword>